<keyword evidence="2" id="KW-1185">Reference proteome</keyword>
<sequence>MKYYKMDYSLEDKEVGTMTDTQIKKFSQFWWDAPSDDTFPEGTDAGVFEVNYRAKLTDALSPFESNRAFILSGKFKRLLDECNLATSRFYNASIIYRKQQFDDYYYMHIVWDFTKYLNYQHSKFEIWQRNFNSVKEGEILFSSKADLDAKWEEFRAIGKEPPYEMPFIKYAKVVFNSDFDLDLFPVWIDFYISEKLCELIEKNKITGIEITPADFISRL</sequence>
<dbReference type="AlphaFoldDB" id="A0A1I2JGH3"/>
<accession>A0A1I2JGH3</accession>
<dbReference type="STRING" id="1003.SAMN04488541_104631"/>
<dbReference type="EMBL" id="FONY01000046">
    <property type="protein sequence ID" value="SFF51956.1"/>
    <property type="molecule type" value="Genomic_DNA"/>
</dbReference>
<proteinExistence type="predicted"/>
<protein>
    <submittedName>
        <fullName evidence="1">Uncharacterized protein</fullName>
    </submittedName>
</protein>
<evidence type="ECO:0000313" key="1">
    <source>
        <dbReference type="EMBL" id="SFF51956.1"/>
    </source>
</evidence>
<gene>
    <name evidence="1" type="ORF">SAMN04488541_104631</name>
</gene>
<dbReference type="RefSeq" id="WP_091549099.1">
    <property type="nucleotide sequence ID" value="NZ_FONY01000046.1"/>
</dbReference>
<dbReference type="Proteomes" id="UP000199513">
    <property type="component" value="Unassembled WGS sequence"/>
</dbReference>
<dbReference type="OrthoDB" id="824604at2"/>
<organism evidence="1 2">
    <name type="scientific">Thermoflexibacter ruber</name>
    <dbReference type="NCBI Taxonomy" id="1003"/>
    <lineage>
        <taxon>Bacteria</taxon>
        <taxon>Pseudomonadati</taxon>
        <taxon>Bacteroidota</taxon>
        <taxon>Cytophagia</taxon>
        <taxon>Cytophagales</taxon>
        <taxon>Thermoflexibacteraceae</taxon>
        <taxon>Thermoflexibacter</taxon>
    </lineage>
</organism>
<name>A0A1I2JGH3_9BACT</name>
<reference evidence="1 2" key="1">
    <citation type="submission" date="2016-10" db="EMBL/GenBank/DDBJ databases">
        <authorList>
            <person name="de Groot N.N."/>
        </authorList>
    </citation>
    <scope>NUCLEOTIDE SEQUENCE [LARGE SCALE GENOMIC DNA]</scope>
    <source>
        <strain>GEY</strain>
        <strain evidence="2">DSM 9560</strain>
    </source>
</reference>
<evidence type="ECO:0000313" key="2">
    <source>
        <dbReference type="Proteomes" id="UP000199513"/>
    </source>
</evidence>